<evidence type="ECO:0000313" key="4">
    <source>
        <dbReference type="EMBL" id="MBB4107442.1"/>
    </source>
</evidence>
<reference evidence="4 5" key="3">
    <citation type="submission" date="2020-08" db="EMBL/GenBank/DDBJ databases">
        <title>Genomic Encyclopedia of Type Strains, Phase IV (KMG-IV): sequencing the most valuable type-strain genomes for metagenomic binning, comparative biology and taxonomic classification.</title>
        <authorList>
            <person name="Goeker M."/>
        </authorList>
    </citation>
    <scope>NUCLEOTIDE SEQUENCE [LARGE SCALE GENOMIC DNA]</scope>
    <source>
        <strain evidence="4 5">DSM 100774</strain>
    </source>
</reference>
<evidence type="ECO:0000313" key="6">
    <source>
        <dbReference type="Proteomes" id="UP000642938"/>
    </source>
</evidence>
<feature type="domain" description="DUF2147" evidence="2">
    <location>
        <begin position="29"/>
        <end position="142"/>
    </location>
</feature>
<dbReference type="EMBL" id="JACIEF010000002">
    <property type="protein sequence ID" value="MBB4107442.1"/>
    <property type="molecule type" value="Genomic_DNA"/>
</dbReference>
<gene>
    <name evidence="3" type="ORF">GCM10007422_12050</name>
    <name evidence="4" type="ORF">GGQ60_001423</name>
</gene>
<dbReference type="Proteomes" id="UP000532273">
    <property type="component" value="Unassembled WGS sequence"/>
</dbReference>
<evidence type="ECO:0000256" key="1">
    <source>
        <dbReference type="SAM" id="SignalP"/>
    </source>
</evidence>
<dbReference type="PANTHER" id="PTHR36919:SF2">
    <property type="entry name" value="BLL6627 PROTEIN"/>
    <property type="match status" value="1"/>
</dbReference>
<evidence type="ECO:0000313" key="3">
    <source>
        <dbReference type="EMBL" id="GGG99295.1"/>
    </source>
</evidence>
<accession>A0A7W6K996</accession>
<reference evidence="6" key="2">
    <citation type="journal article" date="2019" name="Int. J. Syst. Evol. Microbiol.">
        <title>The Global Catalogue of Microorganisms (GCM) 10K type strain sequencing project: providing services to taxonomists for standard genome sequencing and annotation.</title>
        <authorList>
            <consortium name="The Broad Institute Genomics Platform"/>
            <consortium name="The Broad Institute Genome Sequencing Center for Infectious Disease"/>
            <person name="Wu L."/>
            <person name="Ma J."/>
        </authorList>
    </citation>
    <scope>NUCLEOTIDE SEQUENCE [LARGE SCALE GENOMIC DNA]</scope>
    <source>
        <strain evidence="6">CGMCC 1.15287</strain>
    </source>
</reference>
<evidence type="ECO:0000313" key="5">
    <source>
        <dbReference type="Proteomes" id="UP000532273"/>
    </source>
</evidence>
<reference evidence="3" key="1">
    <citation type="journal article" date="2014" name="Int. J. Syst. Evol. Microbiol.">
        <title>Complete genome of a new Firmicutes species belonging to the dominant human colonic microbiota ('Ruminococcus bicirculans') reveals two chromosomes and a selective capacity to utilize plant glucans.</title>
        <authorList>
            <consortium name="NISC Comparative Sequencing Program"/>
            <person name="Wegmann U."/>
            <person name="Louis P."/>
            <person name="Goesmann A."/>
            <person name="Henrissat B."/>
            <person name="Duncan S.H."/>
            <person name="Flint H.J."/>
        </authorList>
    </citation>
    <scope>NUCLEOTIDE SEQUENCE</scope>
    <source>
        <strain evidence="3">CGMCC 1.15287</strain>
    </source>
</reference>
<dbReference type="Pfam" id="PF09917">
    <property type="entry name" value="DUF2147"/>
    <property type="match status" value="1"/>
</dbReference>
<dbReference type="Gene3D" id="2.40.128.520">
    <property type="match status" value="1"/>
</dbReference>
<evidence type="ECO:0000259" key="2">
    <source>
        <dbReference type="Pfam" id="PF09917"/>
    </source>
</evidence>
<sequence>MKKSILAMFALLLSLAAFAQKLPADEITGIWKCDDYKIEVFKAGKTYSARLLWSKVMFEADGKTAKKDVKNPDEKLRSRSVQGLTHITGLVYRDGEYVDGKLYSVEDGNTYSLKGKLKGPDDLETRGYKGVPLIGKSFKWKRLEKL</sequence>
<dbReference type="InterPro" id="IPR019223">
    <property type="entry name" value="DUF2147"/>
</dbReference>
<keyword evidence="1" id="KW-0732">Signal</keyword>
<organism evidence="4 5">
    <name type="scientific">Pedobacter zeae</name>
    <dbReference type="NCBI Taxonomy" id="1737356"/>
    <lineage>
        <taxon>Bacteria</taxon>
        <taxon>Pseudomonadati</taxon>
        <taxon>Bacteroidota</taxon>
        <taxon>Sphingobacteriia</taxon>
        <taxon>Sphingobacteriales</taxon>
        <taxon>Sphingobacteriaceae</taxon>
        <taxon>Pedobacter</taxon>
    </lineage>
</organism>
<dbReference type="PANTHER" id="PTHR36919">
    <property type="entry name" value="BLR1215 PROTEIN"/>
    <property type="match status" value="1"/>
</dbReference>
<feature type="chain" id="PRO_5031398924" evidence="1">
    <location>
        <begin position="20"/>
        <end position="146"/>
    </location>
</feature>
<comment type="caution">
    <text evidence="4">The sequence shown here is derived from an EMBL/GenBank/DDBJ whole genome shotgun (WGS) entry which is preliminary data.</text>
</comment>
<proteinExistence type="predicted"/>
<keyword evidence="6" id="KW-1185">Reference proteome</keyword>
<reference evidence="3" key="4">
    <citation type="submission" date="2024-05" db="EMBL/GenBank/DDBJ databases">
        <authorList>
            <person name="Sun Q."/>
            <person name="Zhou Y."/>
        </authorList>
    </citation>
    <scope>NUCLEOTIDE SEQUENCE</scope>
    <source>
        <strain evidence="3">CGMCC 1.15287</strain>
    </source>
</reference>
<feature type="signal peptide" evidence="1">
    <location>
        <begin position="1"/>
        <end position="19"/>
    </location>
</feature>
<dbReference type="EMBL" id="BMHZ01000001">
    <property type="protein sequence ID" value="GGG99295.1"/>
    <property type="molecule type" value="Genomic_DNA"/>
</dbReference>
<protein>
    <submittedName>
        <fullName evidence="4">Uncharacterized protein (DUF2147 family)</fullName>
    </submittedName>
</protein>
<dbReference type="RefSeq" id="WP_183761449.1">
    <property type="nucleotide sequence ID" value="NZ_BMHZ01000001.1"/>
</dbReference>
<name>A0A7W6K996_9SPHI</name>
<dbReference type="Proteomes" id="UP000642938">
    <property type="component" value="Unassembled WGS sequence"/>
</dbReference>
<dbReference type="AlphaFoldDB" id="A0A7W6K996"/>